<protein>
    <submittedName>
        <fullName evidence="2">Uncharacterized protein</fullName>
    </submittedName>
</protein>
<evidence type="ECO:0000256" key="1">
    <source>
        <dbReference type="SAM" id="MobiDB-lite"/>
    </source>
</evidence>
<evidence type="ECO:0000313" key="3">
    <source>
        <dbReference type="Proteomes" id="UP000252003"/>
    </source>
</evidence>
<proteinExistence type="predicted"/>
<gene>
    <name evidence="2" type="ORF">DOE59_09320</name>
</gene>
<dbReference type="EMBL" id="CP029989">
    <property type="protein sequence ID" value="AXC71765.1"/>
    <property type="molecule type" value="Genomic_DNA"/>
</dbReference>
<evidence type="ECO:0000313" key="2">
    <source>
        <dbReference type="EMBL" id="AXC71765.1"/>
    </source>
</evidence>
<name>A0A7U5YF19_SALDZ</name>
<feature type="region of interest" description="Disordered" evidence="1">
    <location>
        <begin position="107"/>
        <end position="169"/>
    </location>
</feature>
<dbReference type="Proteomes" id="UP000252003">
    <property type="component" value="Chromosome"/>
</dbReference>
<sequence>MVWQEKELPFWFAPEPNKSTKLKTPSSRNTRAINLAPVKTKSRKVKPRQSGLFKRFTLLVVGYTRERFVWARRKSDTTDADHHKRVAEHYIFDEVLGRQVPRDEYEKRAKFNSINYKPTQDESTRFPSHPKQDQSERDHSIDLTPSIPLEQVRKNSYPRLRPPKLGGDS</sequence>
<dbReference type="AlphaFoldDB" id="A0A7U5YF19"/>
<accession>A0A7U5YF19</accession>
<reference evidence="2 3" key="1">
    <citation type="submission" date="2018-06" db="EMBL/GenBank/DDBJ databases">
        <title>Salmonella Enterica genomes from various sources.</title>
        <authorList>
            <person name="Nash J.H.E."/>
            <person name="Robertson J."/>
            <person name="Bessonov K."/>
        </authorList>
    </citation>
    <scope>NUCLEOTIDE SEQUENCE [LARGE SCALE GENOMIC DNA]</scope>
    <source>
        <strain evidence="2 3">SA20121591</strain>
    </source>
</reference>
<feature type="compositionally biased region" description="Basic and acidic residues" evidence="1">
    <location>
        <begin position="119"/>
        <end position="141"/>
    </location>
</feature>
<organism evidence="2 3">
    <name type="scientific">Salmonella enterica subsp. diarizonae serovar 48:i:z</name>
    <dbReference type="NCBI Taxonomy" id="1192842"/>
    <lineage>
        <taxon>Bacteria</taxon>
        <taxon>Pseudomonadati</taxon>
        <taxon>Pseudomonadota</taxon>
        <taxon>Gammaproteobacteria</taxon>
        <taxon>Enterobacterales</taxon>
        <taxon>Enterobacteriaceae</taxon>
        <taxon>Salmonella</taxon>
    </lineage>
</organism>